<dbReference type="GO" id="GO:0008270">
    <property type="term" value="F:zinc ion binding"/>
    <property type="evidence" value="ECO:0007669"/>
    <property type="project" value="UniProtKB-ARBA"/>
</dbReference>
<name>A0A1I7T9G9_9PELO</name>
<keyword evidence="9 14" id="KW-0479">Metal-binding</keyword>
<dbReference type="PIRSF" id="PIRSF007828">
    <property type="entry name" value="Dipeptidyl-peptidase_III"/>
    <property type="match status" value="1"/>
</dbReference>
<reference evidence="18" key="1">
    <citation type="submission" date="2016-11" db="UniProtKB">
        <authorList>
            <consortium name="WormBaseParasite"/>
        </authorList>
    </citation>
    <scope>IDENTIFICATION</scope>
</reference>
<dbReference type="Pfam" id="PF03571">
    <property type="entry name" value="Peptidase_M49"/>
    <property type="match status" value="1"/>
</dbReference>
<comment type="catalytic activity">
    <reaction evidence="1 14">
        <text>Release of an N-terminal dipeptide from a peptide comprising four or more residues, with broad specificity. Also acts on dipeptidyl 2-naphthylamides.</text>
        <dbReference type="EC" id="3.4.14.4"/>
    </reaction>
</comment>
<evidence type="ECO:0000256" key="16">
    <source>
        <dbReference type="PIRSR" id="PIRSR007828-2"/>
    </source>
</evidence>
<evidence type="ECO:0000256" key="2">
    <source>
        <dbReference type="ARBA" id="ARBA00004496"/>
    </source>
</evidence>
<accession>A0A1I7T9G9</accession>
<dbReference type="PANTHER" id="PTHR23422:SF11">
    <property type="entry name" value="DIPEPTIDYL PEPTIDASE 3"/>
    <property type="match status" value="1"/>
</dbReference>
<evidence type="ECO:0000256" key="4">
    <source>
        <dbReference type="ARBA" id="ARBA00012063"/>
    </source>
</evidence>
<dbReference type="InterPro" id="IPR039461">
    <property type="entry name" value="Peptidase_M49"/>
</dbReference>
<evidence type="ECO:0000256" key="13">
    <source>
        <dbReference type="ARBA" id="ARBA00023049"/>
    </source>
</evidence>
<dbReference type="Proteomes" id="UP000095282">
    <property type="component" value="Unplaced"/>
</dbReference>
<dbReference type="FunFam" id="3.30.540.30:FF:000002">
    <property type="entry name" value="Dipeptidyl peptidase 3"/>
    <property type="match status" value="1"/>
</dbReference>
<evidence type="ECO:0000256" key="11">
    <source>
        <dbReference type="ARBA" id="ARBA00022833"/>
    </source>
</evidence>
<dbReference type="GO" id="GO:0006508">
    <property type="term" value="P:proteolysis"/>
    <property type="evidence" value="ECO:0007669"/>
    <property type="project" value="UniProtKB-KW"/>
</dbReference>
<organism evidence="17 18">
    <name type="scientific">Caenorhabditis tropicalis</name>
    <dbReference type="NCBI Taxonomy" id="1561998"/>
    <lineage>
        <taxon>Eukaryota</taxon>
        <taxon>Metazoa</taxon>
        <taxon>Ecdysozoa</taxon>
        <taxon>Nematoda</taxon>
        <taxon>Chromadorea</taxon>
        <taxon>Rhabditida</taxon>
        <taxon>Rhabditina</taxon>
        <taxon>Rhabditomorpha</taxon>
        <taxon>Rhabditoidea</taxon>
        <taxon>Rhabditidae</taxon>
        <taxon>Peloderinae</taxon>
        <taxon>Caenorhabditis</taxon>
    </lineage>
</organism>
<evidence type="ECO:0000256" key="3">
    <source>
        <dbReference type="ARBA" id="ARBA00010200"/>
    </source>
</evidence>
<comment type="subcellular location">
    <subcellularLocation>
        <location evidence="2">Cytoplasm</location>
    </subcellularLocation>
</comment>
<feature type="active site" evidence="15">
    <location>
        <position position="464"/>
    </location>
</feature>
<protein>
    <recommendedName>
        <fullName evidence="5 14">Dipeptidyl peptidase 3</fullName>
        <ecNumber evidence="4 14">3.4.14.4</ecNumber>
    </recommendedName>
    <alternativeName>
        <fullName evidence="14">Dipeptidyl aminopeptidase III</fullName>
    </alternativeName>
    <alternativeName>
        <fullName evidence="14">Dipeptidyl peptidase III</fullName>
    </alternativeName>
</protein>
<evidence type="ECO:0000313" key="18">
    <source>
        <dbReference type="WBParaSite" id="Csp11.Scaffold555.g3742.t1"/>
    </source>
</evidence>
<keyword evidence="6 14" id="KW-0031">Aminopeptidase</keyword>
<evidence type="ECO:0000256" key="8">
    <source>
        <dbReference type="ARBA" id="ARBA00022670"/>
    </source>
</evidence>
<feature type="binding site" evidence="16">
    <location>
        <position position="463"/>
    </location>
    <ligand>
        <name>Zn(2+)</name>
        <dbReference type="ChEBI" id="CHEBI:29105"/>
        <note>catalytic</note>
    </ligand>
</feature>
<dbReference type="eggNOG" id="KOG3675">
    <property type="taxonomic scope" value="Eukaryota"/>
</dbReference>
<feature type="binding site" evidence="16">
    <location>
        <position position="468"/>
    </location>
    <ligand>
        <name>Zn(2+)</name>
        <dbReference type="ChEBI" id="CHEBI:29105"/>
        <note>catalytic</note>
    </ligand>
</feature>
<feature type="binding site" evidence="16">
    <location>
        <position position="521"/>
    </location>
    <ligand>
        <name>Zn(2+)</name>
        <dbReference type="ChEBI" id="CHEBI:29105"/>
        <note>catalytic</note>
    </ligand>
</feature>
<comment type="cofactor">
    <cofactor evidence="14 16">
        <name>Zn(2+)</name>
        <dbReference type="ChEBI" id="CHEBI:29105"/>
    </cofactor>
    <text evidence="14 16">Binds 1 zinc ion per subunit.</text>
</comment>
<dbReference type="InterPro" id="IPR005317">
    <property type="entry name" value="Dipeptidyl-peptase3"/>
</dbReference>
<sequence length="732" mass="82498">MVISWLFDMFEFALVSKNSYFRFVSTSTHFFYPASTFSQKMPVDRNLYIIPNDSPVCQLDAEDAFKTLTEKERKYAHYVAKASFDGALAVFLQVSPESAPIFYVLYRLFKSETVEQLKEKAVSTGFSDDEWQAFLVYAAAFYSNSGNYKGFGDSKIVPGVEQSKIRALIEKSVAGKDDKVIKTWDSVEKVIGSLEANELQLGFGDKGVTCYHSSNITKADAEKIDRFFKQRNVESWNSRLFKEVGSDGKTTYTVKLASSEEGVVSEAVEFEGDVVQVIRGDYSLIMKRTHEWLDKAVPVAANKNQEEMLRKYVAHFKNGDINLHKDGSRYWIKDVGPSVESYIGFIENYRDPAGTRSEFEGFVAAVNKETSKKFQALVANAEEILKRLPWGADYEKDAFLKPDFTALDVIAFGSSGIPAGINIPNYDDIRQNEGFKNVSLGNHDEELMFKFHKDSFEVQVGLHELLGHGSGKLFQKNGDGTFNFDTNKVKDIITGGPIVTWYEPGETWSSKFGPLASAYEECRAEAVGYVLCCDSDILKIFGYTGELAQDVKYVNWLSEIRAGLLALEFYQAEQKKWGQAHCYARYVLTKVVLEAGQGFVKIEETKGEDGKADLHFKLDRNLIDSVGRPAVNAFLAKLQAYKSTGDFEGGKKLFESYGAVGETELHWRDICIARRKPRRLFVQPNTVESNGEVSLVTYPSDVSGVIKSFVERYEESAVEDLHACWKNDQKWF</sequence>
<proteinExistence type="inferred from homology"/>
<dbReference type="FunFam" id="3.30.540.30:FF:000003">
    <property type="entry name" value="Dipeptidyl peptidase 3"/>
    <property type="match status" value="1"/>
</dbReference>
<evidence type="ECO:0000256" key="6">
    <source>
        <dbReference type="ARBA" id="ARBA00022438"/>
    </source>
</evidence>
<keyword evidence="11 14" id="KW-0862">Zinc</keyword>
<keyword evidence="10 14" id="KW-0378">Hydrolase</keyword>
<evidence type="ECO:0000313" key="17">
    <source>
        <dbReference type="Proteomes" id="UP000095282"/>
    </source>
</evidence>
<dbReference type="GO" id="GO:0004177">
    <property type="term" value="F:aminopeptidase activity"/>
    <property type="evidence" value="ECO:0007669"/>
    <property type="project" value="UniProtKB-KW"/>
</dbReference>
<evidence type="ECO:0000256" key="1">
    <source>
        <dbReference type="ARBA" id="ARBA00001336"/>
    </source>
</evidence>
<dbReference type="WBParaSite" id="Csp11.Scaffold555.g3742.t1">
    <property type="protein sequence ID" value="Csp11.Scaffold555.g3742.t1"/>
    <property type="gene ID" value="Csp11.Scaffold555.g3742"/>
</dbReference>
<keyword evidence="7 14" id="KW-0963">Cytoplasm</keyword>
<evidence type="ECO:0000256" key="12">
    <source>
        <dbReference type="ARBA" id="ARBA00022990"/>
    </source>
</evidence>
<keyword evidence="13 14" id="KW-0482">Metalloprotease</keyword>
<dbReference type="Gene3D" id="3.30.540.30">
    <property type="match status" value="3"/>
</dbReference>
<evidence type="ECO:0000256" key="7">
    <source>
        <dbReference type="ARBA" id="ARBA00022490"/>
    </source>
</evidence>
<dbReference type="FunFam" id="3.30.540.30:FF:000001">
    <property type="entry name" value="Dipeptidyl peptidase 3"/>
    <property type="match status" value="1"/>
</dbReference>
<comment type="similarity">
    <text evidence="3 14">Belongs to the peptidase M49 family.</text>
</comment>
<evidence type="ECO:0000256" key="15">
    <source>
        <dbReference type="PIRSR" id="PIRSR007828-1"/>
    </source>
</evidence>
<keyword evidence="17" id="KW-1185">Reference proteome</keyword>
<dbReference type="STRING" id="1561998.A0A1I7T9G9"/>
<keyword evidence="8 14" id="KW-0645">Protease</keyword>
<dbReference type="GO" id="GO:0005737">
    <property type="term" value="C:cytoplasm"/>
    <property type="evidence" value="ECO:0007669"/>
    <property type="project" value="UniProtKB-SubCell"/>
</dbReference>
<evidence type="ECO:0000256" key="10">
    <source>
        <dbReference type="ARBA" id="ARBA00022801"/>
    </source>
</evidence>
<dbReference type="GO" id="GO:0008235">
    <property type="term" value="F:metalloexopeptidase activity"/>
    <property type="evidence" value="ECO:0007669"/>
    <property type="project" value="InterPro"/>
</dbReference>
<evidence type="ECO:0000256" key="5">
    <source>
        <dbReference type="ARBA" id="ARBA00014713"/>
    </source>
</evidence>
<evidence type="ECO:0000256" key="14">
    <source>
        <dbReference type="PIRNR" id="PIRNR007828"/>
    </source>
</evidence>
<dbReference type="EC" id="3.4.14.4" evidence="4 14"/>
<dbReference type="AlphaFoldDB" id="A0A1I7T9G9"/>
<keyword evidence="12" id="KW-0007">Acetylation</keyword>
<dbReference type="PANTHER" id="PTHR23422">
    <property type="entry name" value="DIPEPTIDYL PEPTIDASE III-RELATED"/>
    <property type="match status" value="1"/>
</dbReference>
<evidence type="ECO:0000256" key="9">
    <source>
        <dbReference type="ARBA" id="ARBA00022723"/>
    </source>
</evidence>
<dbReference type="GO" id="GO:0008239">
    <property type="term" value="F:dipeptidyl-peptidase activity"/>
    <property type="evidence" value="ECO:0007669"/>
    <property type="project" value="UniProtKB-UniRule"/>
</dbReference>